<evidence type="ECO:0000313" key="8">
    <source>
        <dbReference type="Proteomes" id="UP000552241"/>
    </source>
</evidence>
<dbReference type="PANTHER" id="PTHR30213:SF0">
    <property type="entry name" value="UPF0761 MEMBRANE PROTEIN YIHY"/>
    <property type="match status" value="1"/>
</dbReference>
<keyword evidence="8" id="KW-1185">Reference proteome</keyword>
<organism evidence="7 8">
    <name type="scientific">Moheibacter lacus</name>
    <dbReference type="NCBI Taxonomy" id="2745851"/>
    <lineage>
        <taxon>Bacteria</taxon>
        <taxon>Pseudomonadati</taxon>
        <taxon>Bacteroidota</taxon>
        <taxon>Flavobacteriia</taxon>
        <taxon>Flavobacteriales</taxon>
        <taxon>Weeksellaceae</taxon>
        <taxon>Moheibacter</taxon>
    </lineage>
</organism>
<feature type="transmembrane region" description="Helical" evidence="6">
    <location>
        <begin position="204"/>
        <end position="225"/>
    </location>
</feature>
<protein>
    <submittedName>
        <fullName evidence="7">YihY/virulence factor BrkB family protein</fullName>
    </submittedName>
</protein>
<keyword evidence="2" id="KW-1003">Cell membrane</keyword>
<dbReference type="Proteomes" id="UP000552241">
    <property type="component" value="Unassembled WGS sequence"/>
</dbReference>
<dbReference type="InterPro" id="IPR017039">
    <property type="entry name" value="Virul_fac_BrkB"/>
</dbReference>
<comment type="caution">
    <text evidence="7">The sequence shown here is derived from an EMBL/GenBank/DDBJ whole genome shotgun (WGS) entry which is preliminary data.</text>
</comment>
<gene>
    <name evidence="7" type="ORF">HU137_02405</name>
</gene>
<evidence type="ECO:0000256" key="3">
    <source>
        <dbReference type="ARBA" id="ARBA00022692"/>
    </source>
</evidence>
<evidence type="ECO:0000256" key="6">
    <source>
        <dbReference type="SAM" id="Phobius"/>
    </source>
</evidence>
<proteinExistence type="predicted"/>
<evidence type="ECO:0000256" key="1">
    <source>
        <dbReference type="ARBA" id="ARBA00004651"/>
    </source>
</evidence>
<dbReference type="Pfam" id="PF03631">
    <property type="entry name" value="Virul_fac_BrkB"/>
    <property type="match status" value="1"/>
</dbReference>
<dbReference type="RefSeq" id="WP_182042211.1">
    <property type="nucleotide sequence ID" value="NZ_JACDZE010000001.1"/>
</dbReference>
<dbReference type="NCBIfam" id="TIGR00765">
    <property type="entry name" value="yihY_not_rbn"/>
    <property type="match status" value="1"/>
</dbReference>
<dbReference type="EMBL" id="JACDZE010000001">
    <property type="protein sequence ID" value="MBA5628619.1"/>
    <property type="molecule type" value="Genomic_DNA"/>
</dbReference>
<comment type="subcellular location">
    <subcellularLocation>
        <location evidence="1">Cell membrane</location>
        <topology evidence="1">Multi-pass membrane protein</topology>
    </subcellularLocation>
</comment>
<feature type="transmembrane region" description="Helical" evidence="6">
    <location>
        <begin position="49"/>
        <end position="72"/>
    </location>
</feature>
<feature type="transmembrane region" description="Helical" evidence="6">
    <location>
        <begin position="162"/>
        <end position="184"/>
    </location>
</feature>
<name>A0A838ZRW6_9FLAO</name>
<dbReference type="PIRSF" id="PIRSF035875">
    <property type="entry name" value="RNase_BN"/>
    <property type="match status" value="1"/>
</dbReference>
<dbReference type="GO" id="GO:0005886">
    <property type="term" value="C:plasma membrane"/>
    <property type="evidence" value="ECO:0007669"/>
    <property type="project" value="UniProtKB-SubCell"/>
</dbReference>
<evidence type="ECO:0000256" key="4">
    <source>
        <dbReference type="ARBA" id="ARBA00022989"/>
    </source>
</evidence>
<dbReference type="PANTHER" id="PTHR30213">
    <property type="entry name" value="INNER MEMBRANE PROTEIN YHJD"/>
    <property type="match status" value="1"/>
</dbReference>
<reference evidence="7 8" key="1">
    <citation type="submission" date="2020-07" db="EMBL/GenBank/DDBJ databases">
        <title>Moheibacter lacus sp. nov., a member of the family Flavobacteriaceae isolated from freshwater lake sediment.</title>
        <authorList>
            <person name="Liu Y."/>
        </authorList>
    </citation>
    <scope>NUCLEOTIDE SEQUENCE [LARGE SCALE GENOMIC DNA]</scope>
    <source>
        <strain evidence="7 8">BDHS18</strain>
    </source>
</reference>
<evidence type="ECO:0000313" key="7">
    <source>
        <dbReference type="EMBL" id="MBA5628619.1"/>
    </source>
</evidence>
<keyword evidence="3 6" id="KW-0812">Transmembrane</keyword>
<sequence length="313" mass="36037">MAIRSKIKKISSDNLFVKIAKRIKFKSLNGTSLYMLLGFLMKGLSNQIFALRVGAVSWAFFFSLFPFLLFLFSVLPHAPLYQEIQTLLFSEFIPRILPPRITDEVIGYISQTADGKSGRSIGILFIILTILLSSNGITVMINGFNASHYGYAKRRKGIHNRLISVVLTIFFVFFIIVQLIVTYYTNFIWRYIEDYGAFLEVPTMIHILNFVSASLFYFTSLVMLYYYGTNVKQRLRFIAPGAIMATVLFFLTLMGFQFYIKKFNYYDLLYGSVGLVMIMMIFIYINVLLIMIGFEVNAAIHYAKTRKLVEKKG</sequence>
<feature type="transmembrane region" description="Helical" evidence="6">
    <location>
        <begin position="272"/>
        <end position="294"/>
    </location>
</feature>
<keyword evidence="4 6" id="KW-1133">Transmembrane helix</keyword>
<keyword evidence="5 6" id="KW-0472">Membrane</keyword>
<feature type="transmembrane region" description="Helical" evidence="6">
    <location>
        <begin position="237"/>
        <end position="260"/>
    </location>
</feature>
<accession>A0A838ZRW6</accession>
<feature type="transmembrane region" description="Helical" evidence="6">
    <location>
        <begin position="121"/>
        <end position="141"/>
    </location>
</feature>
<evidence type="ECO:0000256" key="5">
    <source>
        <dbReference type="ARBA" id="ARBA00023136"/>
    </source>
</evidence>
<dbReference type="AlphaFoldDB" id="A0A838ZRW6"/>
<evidence type="ECO:0000256" key="2">
    <source>
        <dbReference type="ARBA" id="ARBA00022475"/>
    </source>
</evidence>